<evidence type="ECO:0000313" key="4">
    <source>
        <dbReference type="EMBL" id="SEC87045.1"/>
    </source>
</evidence>
<sequence length="333" mass="36970">MSETRLTEAEYDAITEAAAQWCMRLHEPDCTDREREAFSVWLNADPLHASEYDAMLDIWDVSEHLPPPVPAATPKHQRPPAARRSTWQRFGIAAAITLLGIPAAAYCGWQLGWVPNAYERLEASTSRQQMTLPDGTQVELNLGTQLTFSNYKDQRQVTLDKGEAFFKVSHDAAHPFVVQAAEGRVRVTGTQFNVWRYEDQVRVTLVEGSVLVTSNKNLSSEGLHLEPGMQARYKAGDYAPQVSQTPATTQDLAWRNGKLILDNLTLADALPLINRYLDMPVALADSATGKLRIGGVFDTQDIHRLVTSLPKVLPVYLSLNPNGRPVINARPKG</sequence>
<dbReference type="Proteomes" id="UP000183155">
    <property type="component" value="Unassembled WGS sequence"/>
</dbReference>
<dbReference type="Pfam" id="PF04773">
    <property type="entry name" value="FecR"/>
    <property type="match status" value="1"/>
</dbReference>
<evidence type="ECO:0000313" key="3">
    <source>
        <dbReference type="EMBL" id="KMM86312.1"/>
    </source>
</evidence>
<reference evidence="3 5" key="1">
    <citation type="submission" date="2015-02" db="EMBL/GenBank/DDBJ databases">
        <title>Pseudomonas helleri sp. nov. and Pseudomonas weihenstephanensis sp. nov., isolated from raw cows milk.</title>
        <authorList>
            <person name="von Neubeck M."/>
            <person name="Huptas C."/>
            <person name="Wenning M."/>
            <person name="Scherer S."/>
        </authorList>
    </citation>
    <scope>NUCLEOTIDE SEQUENCE [LARGE SCALE GENOMIC DNA]</scope>
    <source>
        <strain evidence="3 5">DSM 21104</strain>
    </source>
</reference>
<proteinExistence type="predicted"/>
<feature type="domain" description="FecR protein" evidence="1">
    <location>
        <begin position="124"/>
        <end position="210"/>
    </location>
</feature>
<dbReference type="PANTHER" id="PTHR30273">
    <property type="entry name" value="PERIPLASMIC SIGNAL SENSOR AND SIGMA FACTOR ACTIVATOR FECR-RELATED"/>
    <property type="match status" value="1"/>
</dbReference>
<evidence type="ECO:0000313" key="6">
    <source>
        <dbReference type="Proteomes" id="UP000183155"/>
    </source>
</evidence>
<dbReference type="Proteomes" id="UP000036395">
    <property type="component" value="Unassembled WGS sequence"/>
</dbReference>
<evidence type="ECO:0000259" key="1">
    <source>
        <dbReference type="Pfam" id="PF04773"/>
    </source>
</evidence>
<dbReference type="Pfam" id="PF16220">
    <property type="entry name" value="DUF4880"/>
    <property type="match status" value="1"/>
</dbReference>
<protein>
    <submittedName>
        <fullName evidence="4">FecR family protein</fullName>
    </submittedName>
    <submittedName>
        <fullName evidence="3">Peptide ABC transporter substrate-binding protein</fullName>
    </submittedName>
</protein>
<dbReference type="Gene3D" id="2.60.120.1440">
    <property type="match status" value="1"/>
</dbReference>
<gene>
    <name evidence="4" type="ORF">SAMN04490203_3285</name>
    <name evidence="3" type="ORF">TU78_06815</name>
</gene>
<feature type="domain" description="FecR N-terminal" evidence="2">
    <location>
        <begin position="16"/>
        <end position="55"/>
    </location>
</feature>
<dbReference type="InterPro" id="IPR006860">
    <property type="entry name" value="FecR"/>
</dbReference>
<accession>A0A0J6JRA4</accession>
<evidence type="ECO:0000313" key="5">
    <source>
        <dbReference type="Proteomes" id="UP000036395"/>
    </source>
</evidence>
<comment type="caution">
    <text evidence="3">The sequence shown here is derived from an EMBL/GenBank/DDBJ whole genome shotgun (WGS) entry which is preliminary data.</text>
</comment>
<dbReference type="InterPro" id="IPR032623">
    <property type="entry name" value="FecR_N"/>
</dbReference>
<dbReference type="OrthoDB" id="9771237at2"/>
<name>A0A0J6JRA4_PSETA</name>
<dbReference type="PIRSF" id="PIRSF018266">
    <property type="entry name" value="FecR"/>
    <property type="match status" value="1"/>
</dbReference>
<organism evidence="3 5">
    <name type="scientific">Pseudomonas taetrolens</name>
    <dbReference type="NCBI Taxonomy" id="47884"/>
    <lineage>
        <taxon>Bacteria</taxon>
        <taxon>Pseudomonadati</taxon>
        <taxon>Pseudomonadota</taxon>
        <taxon>Gammaproteobacteria</taxon>
        <taxon>Pseudomonadales</taxon>
        <taxon>Pseudomonadaceae</taxon>
        <taxon>Pseudomonas</taxon>
    </lineage>
</organism>
<dbReference type="STRING" id="47884.SAMN04490203_3285"/>
<reference evidence="4 6" key="2">
    <citation type="submission" date="2016-10" db="EMBL/GenBank/DDBJ databases">
        <authorList>
            <person name="Varghese N."/>
            <person name="Submissions S."/>
        </authorList>
    </citation>
    <scope>NUCLEOTIDE SEQUENCE [LARGE SCALE GENOMIC DNA]</scope>
    <source>
        <strain evidence="4 6">BS3652</strain>
    </source>
</reference>
<keyword evidence="6" id="KW-1185">Reference proteome</keyword>
<dbReference type="RefSeq" id="WP_048379474.1">
    <property type="nucleotide sequence ID" value="NZ_FNRS01000001.1"/>
</dbReference>
<dbReference type="EMBL" id="JYLA01000002">
    <property type="protein sequence ID" value="KMM86312.1"/>
    <property type="molecule type" value="Genomic_DNA"/>
</dbReference>
<dbReference type="EMBL" id="FNRS01000001">
    <property type="protein sequence ID" value="SEC87045.1"/>
    <property type="molecule type" value="Genomic_DNA"/>
</dbReference>
<dbReference type="PATRIC" id="fig|47884.3.peg.1760"/>
<dbReference type="PANTHER" id="PTHR30273:SF2">
    <property type="entry name" value="PROTEIN FECR"/>
    <property type="match status" value="1"/>
</dbReference>
<dbReference type="AlphaFoldDB" id="A0A0J6JRA4"/>
<dbReference type="InterPro" id="IPR012373">
    <property type="entry name" value="Ferrdict_sens_TM"/>
</dbReference>
<dbReference type="GO" id="GO:0016989">
    <property type="term" value="F:sigma factor antagonist activity"/>
    <property type="evidence" value="ECO:0007669"/>
    <property type="project" value="TreeGrafter"/>
</dbReference>
<evidence type="ECO:0000259" key="2">
    <source>
        <dbReference type="Pfam" id="PF16220"/>
    </source>
</evidence>